<dbReference type="OrthoDB" id="4333421at2"/>
<evidence type="ECO:0008006" key="6">
    <source>
        <dbReference type="Google" id="ProtNLM"/>
    </source>
</evidence>
<reference evidence="4 5" key="1">
    <citation type="submission" date="2014-07" db="EMBL/GenBank/DDBJ databases">
        <title>Genome Sequencing of Dermacoccus nishinomiyaensis.</title>
        <authorList>
            <person name="Hong K.W."/>
            <person name="Chan K.G."/>
        </authorList>
    </citation>
    <scope>NUCLEOTIDE SEQUENCE [LARGE SCALE GENOMIC DNA]</scope>
    <source>
        <strain evidence="4 5">M25</strain>
    </source>
</reference>
<feature type="chain" id="PRO_5039273883" description="Gram-positive cocci surface proteins LPxTG domain-containing protein" evidence="3">
    <location>
        <begin position="21"/>
        <end position="433"/>
    </location>
</feature>
<keyword evidence="5" id="KW-1185">Reference proteome</keyword>
<evidence type="ECO:0000313" key="4">
    <source>
        <dbReference type="EMBL" id="AIF41298.1"/>
    </source>
</evidence>
<feature type="region of interest" description="Disordered" evidence="1">
    <location>
        <begin position="379"/>
        <end position="399"/>
    </location>
</feature>
<dbReference type="KEGG" id="dni:HX89_10490"/>
<evidence type="ECO:0000256" key="1">
    <source>
        <dbReference type="SAM" id="MobiDB-lite"/>
    </source>
</evidence>
<keyword evidence="2" id="KW-0472">Membrane</keyword>
<evidence type="ECO:0000313" key="5">
    <source>
        <dbReference type="Proteomes" id="UP000027986"/>
    </source>
</evidence>
<dbReference type="GeneID" id="41841543"/>
<sequence>MGNSRVAASLTALTCAAAFAAAPAYGEDAATNTFVPGGHAVELSLASGQGTPLAPGLYSSTLPVDAASRYVEVKRGEGERLSVSINGSASWKGNAWSVDSGSQGLQLTLTTADGATTCGSDSDSLTSSGTPGLLATHVDVDEAKTARTSSSLGSGADACLAATSYRLEIKRTIDGDNATPMPVQIAVKRTPRVNGTVKVPAGEVPDMTTQALEASTTATAGDGFASATILRPGGYTVKTPIGRRMFFRVHLSWGQRMSFGWQAPKNGTTYNPSQDLNLSMQMFNPSLVSATLSGAGTSSGYLFESSSDSGSKDLGVYTAPIDYGNANVDSSGSDALQWHSDPGWYYVVLDVTPSSSTPKPKLQDSSEFDSVLSVRVTGTPNAGPSMAVQQPEPGNVSGVGKSSANPLLWGGALVLGIGAVVGLGYVLRRREKH</sequence>
<dbReference type="Proteomes" id="UP000027986">
    <property type="component" value="Chromosome"/>
</dbReference>
<name>A0A075JME0_9MICO</name>
<dbReference type="RefSeq" id="WP_038569009.1">
    <property type="nucleotide sequence ID" value="NZ_CP008889.1"/>
</dbReference>
<keyword evidence="3" id="KW-0732">Signal</keyword>
<keyword evidence="2" id="KW-0812">Transmembrane</keyword>
<organism evidence="4 5">
    <name type="scientific">Dermacoccus nishinomiyaensis</name>
    <dbReference type="NCBI Taxonomy" id="1274"/>
    <lineage>
        <taxon>Bacteria</taxon>
        <taxon>Bacillati</taxon>
        <taxon>Actinomycetota</taxon>
        <taxon>Actinomycetes</taxon>
        <taxon>Micrococcales</taxon>
        <taxon>Dermacoccaceae</taxon>
        <taxon>Dermacoccus</taxon>
    </lineage>
</organism>
<evidence type="ECO:0000256" key="3">
    <source>
        <dbReference type="SAM" id="SignalP"/>
    </source>
</evidence>
<feature type="transmembrane region" description="Helical" evidence="2">
    <location>
        <begin position="407"/>
        <end position="427"/>
    </location>
</feature>
<dbReference type="eggNOG" id="ENOG5032FG5">
    <property type="taxonomic scope" value="Bacteria"/>
</dbReference>
<accession>A0A075JME0</accession>
<proteinExistence type="predicted"/>
<dbReference type="HOGENOM" id="CLU_632703_0_0_11"/>
<dbReference type="AlphaFoldDB" id="A0A075JME0"/>
<keyword evidence="2" id="KW-1133">Transmembrane helix</keyword>
<evidence type="ECO:0000256" key="2">
    <source>
        <dbReference type="SAM" id="Phobius"/>
    </source>
</evidence>
<gene>
    <name evidence="4" type="ORF">HX89_10490</name>
</gene>
<dbReference type="EMBL" id="CP008889">
    <property type="protein sequence ID" value="AIF41298.1"/>
    <property type="molecule type" value="Genomic_DNA"/>
</dbReference>
<protein>
    <recommendedName>
        <fullName evidence="6">Gram-positive cocci surface proteins LPxTG domain-containing protein</fullName>
    </recommendedName>
</protein>
<feature type="signal peptide" evidence="3">
    <location>
        <begin position="1"/>
        <end position="20"/>
    </location>
</feature>